<evidence type="ECO:0000313" key="8">
    <source>
        <dbReference type="Proteomes" id="UP001597391"/>
    </source>
</evidence>
<evidence type="ECO:0000256" key="1">
    <source>
        <dbReference type="ARBA" id="ARBA00007074"/>
    </source>
</evidence>
<evidence type="ECO:0000259" key="6">
    <source>
        <dbReference type="PROSITE" id="PS51935"/>
    </source>
</evidence>
<dbReference type="Pfam" id="PF00877">
    <property type="entry name" value="NLPC_P60"/>
    <property type="match status" value="1"/>
</dbReference>
<evidence type="ECO:0000256" key="3">
    <source>
        <dbReference type="ARBA" id="ARBA00022801"/>
    </source>
</evidence>
<proteinExistence type="inferred from homology"/>
<gene>
    <name evidence="7" type="ORF">ACFSYH_06975</name>
</gene>
<dbReference type="InterPro" id="IPR000064">
    <property type="entry name" value="NLP_P60_dom"/>
</dbReference>
<dbReference type="InterPro" id="IPR051202">
    <property type="entry name" value="Peptidase_C40"/>
</dbReference>
<dbReference type="Gene3D" id="3.90.1720.10">
    <property type="entry name" value="endopeptidase domain like (from Nostoc punctiforme)"/>
    <property type="match status" value="1"/>
</dbReference>
<evidence type="ECO:0000256" key="4">
    <source>
        <dbReference type="ARBA" id="ARBA00022807"/>
    </source>
</evidence>
<organism evidence="7 8">
    <name type="scientific">Populibacterium corticicola</name>
    <dbReference type="NCBI Taxonomy" id="1812826"/>
    <lineage>
        <taxon>Bacteria</taxon>
        <taxon>Bacillati</taxon>
        <taxon>Actinomycetota</taxon>
        <taxon>Actinomycetes</taxon>
        <taxon>Micrococcales</taxon>
        <taxon>Jonesiaceae</taxon>
        <taxon>Populibacterium</taxon>
    </lineage>
</organism>
<protein>
    <submittedName>
        <fullName evidence="7">C40 family peptidase</fullName>
    </submittedName>
</protein>
<dbReference type="InterPro" id="IPR038765">
    <property type="entry name" value="Papain-like_cys_pep_sf"/>
</dbReference>
<dbReference type="Proteomes" id="UP001597391">
    <property type="component" value="Unassembled WGS sequence"/>
</dbReference>
<keyword evidence="8" id="KW-1185">Reference proteome</keyword>
<dbReference type="Pfam" id="PF16640">
    <property type="entry name" value="Big_3_5"/>
    <property type="match status" value="1"/>
</dbReference>
<dbReference type="PANTHER" id="PTHR47053:SF1">
    <property type="entry name" value="MUREIN DD-ENDOPEPTIDASE MEPH-RELATED"/>
    <property type="match status" value="1"/>
</dbReference>
<keyword evidence="2" id="KW-0645">Protease</keyword>
<dbReference type="RefSeq" id="WP_377466135.1">
    <property type="nucleotide sequence ID" value="NZ_JBHUOP010000003.1"/>
</dbReference>
<keyword evidence="4" id="KW-0788">Thiol protease</keyword>
<feature type="region of interest" description="Disordered" evidence="5">
    <location>
        <begin position="1"/>
        <end position="37"/>
    </location>
</feature>
<reference evidence="8" key="1">
    <citation type="journal article" date="2019" name="Int. J. Syst. Evol. Microbiol.">
        <title>The Global Catalogue of Microorganisms (GCM) 10K type strain sequencing project: providing services to taxonomists for standard genome sequencing and annotation.</title>
        <authorList>
            <consortium name="The Broad Institute Genomics Platform"/>
            <consortium name="The Broad Institute Genome Sequencing Center for Infectious Disease"/>
            <person name="Wu L."/>
            <person name="Ma J."/>
        </authorList>
    </citation>
    <scope>NUCLEOTIDE SEQUENCE [LARGE SCALE GENOMIC DNA]</scope>
    <source>
        <strain evidence="8">KCTC 33576</strain>
    </source>
</reference>
<sequence length="315" mass="33246">MPSTRIDAPSRAQNAPASLTDSAHNANSPTPRAHKTGFGRRISSIAIAASVAASTLVAAPAILQTSSAAAVEVSGAADKTTPVNTSGATAAATSATATQVKKTKKKASVKLKFSKKIWTKGTKPGKLTVNVKADGKAATGKIRVFSGKKRLKTLTLKNGKASYTFSKKLTAKRHTLTVKYIPSGASKKVAKTTAVKSAIRVKQSKSQKIVAEAKKHVGVRYRSGGSSPKSGFDCSGFTTYVYKKAVGKNLPRTSSAQRTAGKKISKKNAQPGDIVWTPGHVAIYLGNDKIIDAPRPGKTIQVRKMYQKNPTFIRL</sequence>
<feature type="region of interest" description="Disordered" evidence="5">
    <location>
        <begin position="252"/>
        <end position="271"/>
    </location>
</feature>
<dbReference type="SUPFAM" id="SSF54001">
    <property type="entry name" value="Cysteine proteinases"/>
    <property type="match status" value="1"/>
</dbReference>
<evidence type="ECO:0000256" key="5">
    <source>
        <dbReference type="SAM" id="MobiDB-lite"/>
    </source>
</evidence>
<dbReference type="InterPro" id="IPR032109">
    <property type="entry name" value="Big_3_5"/>
</dbReference>
<evidence type="ECO:0000256" key="2">
    <source>
        <dbReference type="ARBA" id="ARBA00022670"/>
    </source>
</evidence>
<name>A0ABW5XF94_9MICO</name>
<keyword evidence="3" id="KW-0378">Hydrolase</keyword>
<feature type="compositionally biased region" description="Polar residues" evidence="5">
    <location>
        <begin position="11"/>
        <end position="30"/>
    </location>
</feature>
<dbReference type="PANTHER" id="PTHR47053">
    <property type="entry name" value="MUREIN DD-ENDOPEPTIDASE MEPH-RELATED"/>
    <property type="match status" value="1"/>
</dbReference>
<feature type="domain" description="NlpC/P60" evidence="6">
    <location>
        <begin position="203"/>
        <end position="315"/>
    </location>
</feature>
<dbReference type="EMBL" id="JBHUOP010000003">
    <property type="protein sequence ID" value="MFD2840312.1"/>
    <property type="molecule type" value="Genomic_DNA"/>
</dbReference>
<comment type="caution">
    <text evidence="7">The sequence shown here is derived from an EMBL/GenBank/DDBJ whole genome shotgun (WGS) entry which is preliminary data.</text>
</comment>
<comment type="similarity">
    <text evidence="1">Belongs to the peptidase C40 family.</text>
</comment>
<evidence type="ECO:0000313" key="7">
    <source>
        <dbReference type="EMBL" id="MFD2840312.1"/>
    </source>
</evidence>
<dbReference type="PROSITE" id="PS51935">
    <property type="entry name" value="NLPC_P60"/>
    <property type="match status" value="1"/>
</dbReference>
<accession>A0ABW5XF94</accession>